<dbReference type="AlphaFoldDB" id="A0A2R6AXR6"/>
<evidence type="ECO:0000313" key="3">
    <source>
        <dbReference type="Proteomes" id="UP000240322"/>
    </source>
</evidence>
<evidence type="ECO:0000313" key="2">
    <source>
        <dbReference type="EMBL" id="PSN91078.1"/>
    </source>
</evidence>
<name>A0A2R6AXR6_9ARCH</name>
<gene>
    <name evidence="2" type="ORF">B9Q03_05165</name>
</gene>
<dbReference type="Proteomes" id="UP000240322">
    <property type="component" value="Unassembled WGS sequence"/>
</dbReference>
<keyword evidence="1" id="KW-1133">Transmembrane helix</keyword>
<accession>A0A2R6AXR6</accession>
<feature type="transmembrane region" description="Helical" evidence="1">
    <location>
        <begin position="46"/>
        <end position="69"/>
    </location>
</feature>
<protein>
    <recommendedName>
        <fullName evidence="4">Cytochrome oxidase assembly protein</fullName>
    </recommendedName>
</protein>
<keyword evidence="1" id="KW-0472">Membrane</keyword>
<proteinExistence type="predicted"/>
<sequence>MSKSRATLGVLVSLLIIEYVSGGLVTFDDPADLGFTPSSFNLTYPAVLPLLHRLLGMALIIGWLVLAIGLRERTIANYSRATAALIVLQTVVGLLIAINTRKPLLSKYLVLTHFSISGLIIIAAGLTLIKSMHTH</sequence>
<keyword evidence="1" id="KW-0812">Transmembrane</keyword>
<comment type="caution">
    <text evidence="2">The sequence shown here is derived from an EMBL/GenBank/DDBJ whole genome shotgun (WGS) entry which is preliminary data.</text>
</comment>
<dbReference type="EMBL" id="NEXE01000036">
    <property type="protein sequence ID" value="PSN91078.1"/>
    <property type="molecule type" value="Genomic_DNA"/>
</dbReference>
<evidence type="ECO:0000256" key="1">
    <source>
        <dbReference type="SAM" id="Phobius"/>
    </source>
</evidence>
<organism evidence="2 3">
    <name type="scientific">Candidatus Marsarchaeota G2 archaeon OSP_D</name>
    <dbReference type="NCBI Taxonomy" id="1978157"/>
    <lineage>
        <taxon>Archaea</taxon>
        <taxon>Candidatus Marsarchaeota</taxon>
        <taxon>Candidatus Marsarchaeota group 2</taxon>
    </lineage>
</organism>
<reference evidence="2 3" key="1">
    <citation type="submission" date="2017-04" db="EMBL/GenBank/DDBJ databases">
        <title>Novel microbial lineages endemic to geothermal iron-oxide mats fill important gaps in the evolutionary history of Archaea.</title>
        <authorList>
            <person name="Jay Z.J."/>
            <person name="Beam J.P."/>
            <person name="Dlakic M."/>
            <person name="Rusch D.B."/>
            <person name="Kozubal M.A."/>
            <person name="Inskeep W.P."/>
        </authorList>
    </citation>
    <scope>NUCLEOTIDE SEQUENCE [LARGE SCALE GENOMIC DNA]</scope>
    <source>
        <strain evidence="2">OSP_D</strain>
    </source>
</reference>
<evidence type="ECO:0008006" key="4">
    <source>
        <dbReference type="Google" id="ProtNLM"/>
    </source>
</evidence>
<feature type="transmembrane region" description="Helical" evidence="1">
    <location>
        <begin position="110"/>
        <end position="129"/>
    </location>
</feature>
<feature type="transmembrane region" description="Helical" evidence="1">
    <location>
        <begin position="81"/>
        <end position="98"/>
    </location>
</feature>